<evidence type="ECO:0000256" key="11">
    <source>
        <dbReference type="PIRSR" id="PIRSR005639-1"/>
    </source>
</evidence>
<keyword evidence="4 10" id="KW-0315">Glutamine amidotransferase</keyword>
<name>A0A0R2FRP0_9LACO</name>
<dbReference type="PATRIC" id="fig|1618.3.peg.1086"/>
<evidence type="ECO:0000313" key="14">
    <source>
        <dbReference type="Proteomes" id="UP000051727"/>
    </source>
</evidence>
<dbReference type="GO" id="GO:0008614">
    <property type="term" value="P:pyridoxine metabolic process"/>
    <property type="evidence" value="ECO:0007669"/>
    <property type="project" value="TreeGrafter"/>
</dbReference>
<dbReference type="PANTHER" id="PTHR31559:SF0">
    <property type="entry name" value="PYRIDOXAL 5'-PHOSPHATE SYNTHASE SUBUNIT SNO1-RELATED"/>
    <property type="match status" value="1"/>
</dbReference>
<dbReference type="InterPro" id="IPR029062">
    <property type="entry name" value="Class_I_gatase-like"/>
</dbReference>
<dbReference type="UniPathway" id="UPA00245"/>
<accession>A0A0R2FRP0</accession>
<comment type="caution">
    <text evidence="13">The sequence shown here is derived from an EMBL/GenBank/DDBJ whole genome shotgun (WGS) entry which is preliminary data.</text>
</comment>
<dbReference type="CDD" id="cd01749">
    <property type="entry name" value="GATase1_PB"/>
    <property type="match status" value="1"/>
</dbReference>
<evidence type="ECO:0000256" key="7">
    <source>
        <dbReference type="ARBA" id="ARBA00049534"/>
    </source>
</evidence>
<dbReference type="Proteomes" id="UP000051727">
    <property type="component" value="Unassembled WGS sequence"/>
</dbReference>
<evidence type="ECO:0000256" key="4">
    <source>
        <dbReference type="ARBA" id="ARBA00022962"/>
    </source>
</evidence>
<feature type="binding site" evidence="10 12">
    <location>
        <begin position="46"/>
        <end position="48"/>
    </location>
    <ligand>
        <name>L-glutamine</name>
        <dbReference type="ChEBI" id="CHEBI:58359"/>
    </ligand>
</feature>
<dbReference type="InterPro" id="IPR002161">
    <property type="entry name" value="PdxT/SNO"/>
</dbReference>
<dbReference type="STRING" id="1618.IV36_GL001074"/>
<dbReference type="GO" id="GO:0016740">
    <property type="term" value="F:transferase activity"/>
    <property type="evidence" value="ECO:0007669"/>
    <property type="project" value="UniProtKB-KW"/>
</dbReference>
<evidence type="ECO:0000256" key="9">
    <source>
        <dbReference type="ARBA" id="ARBA00064749"/>
    </source>
</evidence>
<proteinExistence type="inferred from homology"/>
<feature type="binding site" evidence="10 12">
    <location>
        <position position="99"/>
    </location>
    <ligand>
        <name>L-glutamine</name>
        <dbReference type="ChEBI" id="CHEBI:58359"/>
    </ligand>
</feature>
<keyword evidence="5 10" id="KW-0456">Lyase</keyword>
<sequence length="190" mass="20865">MVIGVLALQGAVSEHVNMLSQCGVRAKLIKEPADLQDIEGIIIPGGESTTIYKLLVSEQLLQPLKNLIQNNFPVFGTCAGLVLLAQQESLGGLNGEVKRNGFGRQRESFESLIDVEGFTEPFHGVFIRAPYLKEVSSDVKVLATLVDGRIVAAQQKNVLVTAFHPELTMDNRFHELFVKQMIATSEFVDN</sequence>
<organism evidence="13 14">
    <name type="scientific">Liquorilactobacillus mali</name>
    <dbReference type="NCBI Taxonomy" id="1618"/>
    <lineage>
        <taxon>Bacteria</taxon>
        <taxon>Bacillati</taxon>
        <taxon>Bacillota</taxon>
        <taxon>Bacilli</taxon>
        <taxon>Lactobacillales</taxon>
        <taxon>Lactobacillaceae</taxon>
        <taxon>Liquorilactobacillus</taxon>
    </lineage>
</organism>
<dbReference type="PROSITE" id="PS01236">
    <property type="entry name" value="PDXT_SNO_1"/>
    <property type="match status" value="1"/>
</dbReference>
<dbReference type="GO" id="GO:0036381">
    <property type="term" value="F:pyridoxal 5'-phosphate synthase (glutamine hydrolysing) activity"/>
    <property type="evidence" value="ECO:0007669"/>
    <property type="project" value="UniProtKB-UniRule"/>
</dbReference>
<dbReference type="GO" id="GO:0042823">
    <property type="term" value="P:pyridoxal phosphate biosynthetic process"/>
    <property type="evidence" value="ECO:0007669"/>
    <property type="project" value="UniProtKB-UniRule"/>
</dbReference>
<dbReference type="GO" id="GO:0005829">
    <property type="term" value="C:cytosol"/>
    <property type="evidence" value="ECO:0007669"/>
    <property type="project" value="TreeGrafter"/>
</dbReference>
<dbReference type="EMBL" id="JQAR01000023">
    <property type="protein sequence ID" value="KRN27252.1"/>
    <property type="molecule type" value="Genomic_DNA"/>
</dbReference>
<dbReference type="NCBIfam" id="TIGR03800">
    <property type="entry name" value="PLP_synth_Pdx2"/>
    <property type="match status" value="1"/>
</dbReference>
<dbReference type="PANTHER" id="PTHR31559">
    <property type="entry name" value="PYRIDOXAL 5'-PHOSPHATE SYNTHASE SUBUNIT SNO"/>
    <property type="match status" value="1"/>
</dbReference>
<comment type="pathway">
    <text evidence="10">Cofactor biosynthesis; pyridoxal 5'-phosphate biosynthesis.</text>
</comment>
<dbReference type="HAMAP" id="MF_01615">
    <property type="entry name" value="PdxT"/>
    <property type="match status" value="1"/>
</dbReference>
<dbReference type="OrthoDB" id="9810320at2"/>
<feature type="active site" description="Charge relay system" evidence="10 11">
    <location>
        <position position="164"/>
    </location>
</feature>
<dbReference type="Pfam" id="PF01174">
    <property type="entry name" value="SNO"/>
    <property type="match status" value="1"/>
</dbReference>
<evidence type="ECO:0000256" key="3">
    <source>
        <dbReference type="ARBA" id="ARBA00022898"/>
    </source>
</evidence>
<dbReference type="RefSeq" id="WP_056991906.1">
    <property type="nucleotide sequence ID" value="NZ_JQAR01000023.1"/>
</dbReference>
<evidence type="ECO:0000256" key="2">
    <source>
        <dbReference type="ARBA" id="ARBA00022801"/>
    </source>
</evidence>
<evidence type="ECO:0000256" key="8">
    <source>
        <dbReference type="ARBA" id="ARBA00054599"/>
    </source>
</evidence>
<dbReference type="GO" id="GO:1903600">
    <property type="term" value="C:glutaminase complex"/>
    <property type="evidence" value="ECO:0007669"/>
    <property type="project" value="TreeGrafter"/>
</dbReference>
<feature type="active site" description="Nucleophile" evidence="10 11">
    <location>
        <position position="78"/>
    </location>
</feature>
<keyword evidence="2 10" id="KW-0378">Hydrolase</keyword>
<dbReference type="PROSITE" id="PS51273">
    <property type="entry name" value="GATASE_TYPE_1"/>
    <property type="match status" value="1"/>
</dbReference>
<comment type="subunit">
    <text evidence="9 10">In the presence of PdxS, forms a dodecamer of heterodimers. Only shows activity in the heterodimer.</text>
</comment>
<dbReference type="Gene3D" id="3.40.50.880">
    <property type="match status" value="1"/>
</dbReference>
<evidence type="ECO:0000313" key="13">
    <source>
        <dbReference type="EMBL" id="KRN27252.1"/>
    </source>
</evidence>
<keyword evidence="3 10" id="KW-0663">Pyridoxal phosphate</keyword>
<keyword evidence="13" id="KW-0808">Transferase</keyword>
<comment type="catalytic activity">
    <reaction evidence="6 10">
        <text>aldehydo-D-ribose 5-phosphate + D-glyceraldehyde 3-phosphate + L-glutamine = pyridoxal 5'-phosphate + L-glutamate + phosphate + 3 H2O + H(+)</text>
        <dbReference type="Rhea" id="RHEA:31507"/>
        <dbReference type="ChEBI" id="CHEBI:15377"/>
        <dbReference type="ChEBI" id="CHEBI:15378"/>
        <dbReference type="ChEBI" id="CHEBI:29985"/>
        <dbReference type="ChEBI" id="CHEBI:43474"/>
        <dbReference type="ChEBI" id="CHEBI:58273"/>
        <dbReference type="ChEBI" id="CHEBI:58359"/>
        <dbReference type="ChEBI" id="CHEBI:59776"/>
        <dbReference type="ChEBI" id="CHEBI:597326"/>
        <dbReference type="EC" id="4.3.3.6"/>
    </reaction>
</comment>
<dbReference type="InterPro" id="IPR021196">
    <property type="entry name" value="PdxT/SNO_CS"/>
</dbReference>
<evidence type="ECO:0000256" key="10">
    <source>
        <dbReference type="HAMAP-Rule" id="MF_01615"/>
    </source>
</evidence>
<dbReference type="SUPFAM" id="SSF52317">
    <property type="entry name" value="Class I glutamine amidotransferase-like"/>
    <property type="match status" value="1"/>
</dbReference>
<comment type="catalytic activity">
    <reaction evidence="7 10">
        <text>L-glutamine + H2O = L-glutamate + NH4(+)</text>
        <dbReference type="Rhea" id="RHEA:15889"/>
        <dbReference type="ChEBI" id="CHEBI:15377"/>
        <dbReference type="ChEBI" id="CHEBI:28938"/>
        <dbReference type="ChEBI" id="CHEBI:29985"/>
        <dbReference type="ChEBI" id="CHEBI:58359"/>
        <dbReference type="EC" id="3.5.1.2"/>
    </reaction>
</comment>
<evidence type="ECO:0000256" key="12">
    <source>
        <dbReference type="PIRSR" id="PIRSR005639-2"/>
    </source>
</evidence>
<dbReference type="GO" id="GO:0004359">
    <property type="term" value="F:glutaminase activity"/>
    <property type="evidence" value="ECO:0007669"/>
    <property type="project" value="UniProtKB-UniRule"/>
</dbReference>
<comment type="similarity">
    <text evidence="1 10">Belongs to the glutaminase PdxT/SNO family.</text>
</comment>
<feature type="binding site" evidence="10 12">
    <location>
        <begin position="127"/>
        <end position="128"/>
    </location>
    <ligand>
        <name>L-glutamine</name>
        <dbReference type="ChEBI" id="CHEBI:58359"/>
    </ligand>
</feature>
<feature type="active site" description="Charge relay system" evidence="10 11">
    <location>
        <position position="166"/>
    </location>
</feature>
<dbReference type="EC" id="4.3.3.6" evidence="10"/>
<comment type="function">
    <text evidence="8 10">Catalyzes the hydrolysis of glutamine to glutamate and ammonia as part of the biosynthesis of pyridoxal 5'-phosphate. The resulting ammonia molecule is channeled to the active site of PdxS.</text>
</comment>
<gene>
    <name evidence="10" type="primary">pdxT</name>
    <name evidence="13" type="ORF">IV36_GL001074</name>
</gene>
<dbReference type="PIRSF" id="PIRSF005639">
    <property type="entry name" value="Glut_amidoT_SNO"/>
    <property type="match status" value="1"/>
</dbReference>
<dbReference type="EC" id="3.5.1.2" evidence="10"/>
<reference evidence="13 14" key="1">
    <citation type="journal article" date="2015" name="Genome Announc.">
        <title>Expanding the biotechnology potential of lactobacilli through comparative genomics of 213 strains and associated genera.</title>
        <authorList>
            <person name="Sun Z."/>
            <person name="Harris H.M."/>
            <person name="McCann A."/>
            <person name="Guo C."/>
            <person name="Argimon S."/>
            <person name="Zhang W."/>
            <person name="Yang X."/>
            <person name="Jeffery I.B."/>
            <person name="Cooney J.C."/>
            <person name="Kagawa T.F."/>
            <person name="Liu W."/>
            <person name="Song Y."/>
            <person name="Salvetti E."/>
            <person name="Wrobel A."/>
            <person name="Rasinkangas P."/>
            <person name="Parkhill J."/>
            <person name="Rea M.C."/>
            <person name="O'Sullivan O."/>
            <person name="Ritari J."/>
            <person name="Douillard F.P."/>
            <person name="Paul Ross R."/>
            <person name="Yang R."/>
            <person name="Briner A.E."/>
            <person name="Felis G.E."/>
            <person name="de Vos W.M."/>
            <person name="Barrangou R."/>
            <person name="Klaenhammer T.R."/>
            <person name="Caufield P.W."/>
            <person name="Cui Y."/>
            <person name="Zhang H."/>
            <person name="O'Toole P.W."/>
        </authorList>
    </citation>
    <scope>NUCLEOTIDE SEQUENCE [LARGE SCALE GENOMIC DNA]</scope>
    <source>
        <strain evidence="13 14">ATCC 27304</strain>
    </source>
</reference>
<evidence type="ECO:0000256" key="6">
    <source>
        <dbReference type="ARBA" id="ARBA00047992"/>
    </source>
</evidence>
<protein>
    <recommendedName>
        <fullName evidence="10">Pyridoxal 5'-phosphate synthase subunit PdxT</fullName>
        <ecNumber evidence="10">4.3.3.6</ecNumber>
    </recommendedName>
    <alternativeName>
        <fullName evidence="10">Pdx2</fullName>
    </alternativeName>
    <alternativeName>
        <fullName evidence="10">Pyridoxal 5'-phosphate synthase glutaminase subunit</fullName>
        <ecNumber evidence="10">3.5.1.2</ecNumber>
    </alternativeName>
</protein>
<dbReference type="PROSITE" id="PS51130">
    <property type="entry name" value="PDXT_SNO_2"/>
    <property type="match status" value="1"/>
</dbReference>
<dbReference type="GO" id="GO:0006543">
    <property type="term" value="P:L-glutamine catabolic process"/>
    <property type="evidence" value="ECO:0007669"/>
    <property type="project" value="UniProtKB-UniRule"/>
</dbReference>
<dbReference type="FunFam" id="3.40.50.880:FF:000010">
    <property type="entry name" value="uncharacterized protein LOC100176842 isoform X2"/>
    <property type="match status" value="1"/>
</dbReference>
<evidence type="ECO:0000256" key="5">
    <source>
        <dbReference type="ARBA" id="ARBA00023239"/>
    </source>
</evidence>
<dbReference type="AlphaFoldDB" id="A0A0R2FRP0"/>
<evidence type="ECO:0000256" key="1">
    <source>
        <dbReference type="ARBA" id="ARBA00008345"/>
    </source>
</evidence>